<accession>A0A369V2K2</accession>
<feature type="region of interest" description="Disordered" evidence="1">
    <location>
        <begin position="124"/>
        <end position="146"/>
    </location>
</feature>
<name>A0A369V2K2_9ACTN</name>
<dbReference type="AlphaFoldDB" id="A0A369V2K2"/>
<dbReference type="OrthoDB" id="3542391at2"/>
<evidence type="ECO:0000256" key="1">
    <source>
        <dbReference type="SAM" id="MobiDB-lite"/>
    </source>
</evidence>
<protein>
    <submittedName>
        <fullName evidence="2">Uncharacterized protein</fullName>
    </submittedName>
</protein>
<dbReference type="RefSeq" id="WP_114532835.1">
    <property type="nucleotide sequence ID" value="NZ_QQBH01000035.1"/>
</dbReference>
<reference evidence="2 3" key="1">
    <citation type="submission" date="2018-07" db="EMBL/GenBank/DDBJ databases">
        <title>Genome guided investigation of antibiotics producing actinomycetales strain isolated from a Macau mangrove ecosystem.</title>
        <authorList>
            <person name="Hu D."/>
        </authorList>
    </citation>
    <scope>NUCLEOTIDE SEQUENCE [LARGE SCALE GENOMIC DNA]</scope>
    <source>
        <strain evidence="2 3">2297</strain>
    </source>
</reference>
<evidence type="ECO:0000313" key="2">
    <source>
        <dbReference type="EMBL" id="RDD84759.1"/>
    </source>
</evidence>
<proteinExistence type="predicted"/>
<dbReference type="STRING" id="146923.Spa2297_00190"/>
<gene>
    <name evidence="2" type="ORF">DVZ84_33650</name>
</gene>
<comment type="caution">
    <text evidence="2">The sequence shown here is derived from an EMBL/GenBank/DDBJ whole genome shotgun (WGS) entry which is preliminary data.</text>
</comment>
<sequence length="146" mass="15844">MIESLAAVATAASTTLVAAMATDAWGVARSGLQRLFRHGEGPEEGAMVALLESEAALVAEAEDPEAARRQLAPAWQLRLEQFLRAHPEVADEVRELTRRLRDELPAQERHWVQHVEARDHGQAFGAQGGNVIVHQEPGAGRGDRAT</sequence>
<dbReference type="EMBL" id="QQBH01000035">
    <property type="protein sequence ID" value="RDD84759.1"/>
    <property type="molecule type" value="Genomic_DNA"/>
</dbReference>
<dbReference type="Proteomes" id="UP000253742">
    <property type="component" value="Unassembled WGS sequence"/>
</dbReference>
<evidence type="ECO:0000313" key="3">
    <source>
        <dbReference type="Proteomes" id="UP000253742"/>
    </source>
</evidence>
<organism evidence="2 3">
    <name type="scientific">Streptomyces parvulus</name>
    <dbReference type="NCBI Taxonomy" id="146923"/>
    <lineage>
        <taxon>Bacteria</taxon>
        <taxon>Bacillati</taxon>
        <taxon>Actinomycetota</taxon>
        <taxon>Actinomycetes</taxon>
        <taxon>Kitasatosporales</taxon>
        <taxon>Streptomycetaceae</taxon>
        <taxon>Streptomyces</taxon>
    </lineage>
</organism>